<organism evidence="1 2">
    <name type="scientific">Ilyodon furcidens</name>
    <name type="common">goldbreast splitfin</name>
    <dbReference type="NCBI Taxonomy" id="33524"/>
    <lineage>
        <taxon>Eukaryota</taxon>
        <taxon>Metazoa</taxon>
        <taxon>Chordata</taxon>
        <taxon>Craniata</taxon>
        <taxon>Vertebrata</taxon>
        <taxon>Euteleostomi</taxon>
        <taxon>Actinopterygii</taxon>
        <taxon>Neopterygii</taxon>
        <taxon>Teleostei</taxon>
        <taxon>Neoteleostei</taxon>
        <taxon>Acanthomorphata</taxon>
        <taxon>Ovalentaria</taxon>
        <taxon>Atherinomorphae</taxon>
        <taxon>Cyprinodontiformes</taxon>
        <taxon>Goodeidae</taxon>
        <taxon>Ilyodon</taxon>
    </lineage>
</organism>
<gene>
    <name evidence="1" type="ORF">ILYODFUR_012298</name>
</gene>
<dbReference type="Proteomes" id="UP001482620">
    <property type="component" value="Unassembled WGS sequence"/>
</dbReference>
<keyword evidence="2" id="KW-1185">Reference proteome</keyword>
<evidence type="ECO:0000313" key="2">
    <source>
        <dbReference type="Proteomes" id="UP001482620"/>
    </source>
</evidence>
<reference evidence="1 2" key="1">
    <citation type="submission" date="2021-06" db="EMBL/GenBank/DDBJ databases">
        <authorList>
            <person name="Palmer J.M."/>
        </authorList>
    </citation>
    <scope>NUCLEOTIDE SEQUENCE [LARGE SCALE GENOMIC DNA]</scope>
    <source>
        <strain evidence="2">if_2019</strain>
        <tissue evidence="1">Muscle</tissue>
    </source>
</reference>
<sequence>MVEGLEQKKLGLQIVLNTPFIWENMVAASYCGKAFFQQQQARFDGKMGLNILGEHLLEATKYRSSSSSRTISLDIHPEPQWIEAYLCVSMAQSPDFIPVE</sequence>
<comment type="caution">
    <text evidence="1">The sequence shown here is derived from an EMBL/GenBank/DDBJ whole genome shotgun (WGS) entry which is preliminary data.</text>
</comment>
<dbReference type="EMBL" id="JAHRIQ010093643">
    <property type="protein sequence ID" value="MEQ2251563.1"/>
    <property type="molecule type" value="Genomic_DNA"/>
</dbReference>
<accession>A0ABV0V596</accession>
<evidence type="ECO:0000313" key="1">
    <source>
        <dbReference type="EMBL" id="MEQ2251563.1"/>
    </source>
</evidence>
<protein>
    <submittedName>
        <fullName evidence="1">Uncharacterized protein</fullName>
    </submittedName>
</protein>
<proteinExistence type="predicted"/>
<name>A0ABV0V596_9TELE</name>